<gene>
    <name evidence="3" type="ORF">FH607_003730</name>
</gene>
<evidence type="ECO:0000256" key="1">
    <source>
        <dbReference type="SAM" id="MobiDB-lite"/>
    </source>
</evidence>
<dbReference type="EMBL" id="VDLY02000002">
    <property type="protein sequence ID" value="KAB8169833.1"/>
    <property type="molecule type" value="Genomic_DNA"/>
</dbReference>
<name>A0A5N6AP05_9ACTN</name>
<dbReference type="Proteomes" id="UP000314251">
    <property type="component" value="Unassembled WGS sequence"/>
</dbReference>
<evidence type="ECO:0000259" key="2">
    <source>
        <dbReference type="Pfam" id="PF09359"/>
    </source>
</evidence>
<dbReference type="InterPro" id="IPR033469">
    <property type="entry name" value="CYTH-like_dom_sf"/>
</dbReference>
<feature type="domain" description="VTC" evidence="2">
    <location>
        <begin position="108"/>
        <end position="341"/>
    </location>
</feature>
<keyword evidence="4" id="KW-1185">Reference proteome</keyword>
<dbReference type="InterPro" id="IPR042267">
    <property type="entry name" value="VTC_sf"/>
</dbReference>
<dbReference type="Pfam" id="PF09359">
    <property type="entry name" value="VTC"/>
    <property type="match status" value="1"/>
</dbReference>
<dbReference type="InterPro" id="IPR018966">
    <property type="entry name" value="VTC_domain"/>
</dbReference>
<protein>
    <submittedName>
        <fullName evidence="3">VTC domain-containing protein</fullName>
    </submittedName>
</protein>
<dbReference type="Gene3D" id="3.20.100.30">
    <property type="entry name" value="VTC, catalytic tunnel domain"/>
    <property type="match status" value="1"/>
</dbReference>
<dbReference type="SUPFAM" id="SSF55154">
    <property type="entry name" value="CYTH-like phosphatases"/>
    <property type="match status" value="1"/>
</dbReference>
<dbReference type="CDD" id="cd07750">
    <property type="entry name" value="PolyPPase_VTC_like"/>
    <property type="match status" value="1"/>
</dbReference>
<reference evidence="3" key="1">
    <citation type="submission" date="2019-10" db="EMBL/GenBank/DDBJ databases">
        <title>Nonomuraea sp. nov., isolated from Phyllanthus amarus.</title>
        <authorList>
            <person name="Klykleung N."/>
            <person name="Tanasupawat S."/>
        </authorList>
    </citation>
    <scope>NUCLEOTIDE SEQUENCE [LARGE SCALE GENOMIC DNA]</scope>
    <source>
        <strain evidence="3">3MP-10</strain>
    </source>
</reference>
<dbReference type="OrthoDB" id="9800181at2"/>
<accession>A0A5N6AP05</accession>
<sequence>MHRRPPPWQSPDLRKHPHTPGPSTHPTPRHDTTPTPPARPRPGLVEDQRPVPALTPEGPPTHPTATQPPRGVAFSAISQLTLRVLPPPWRSLLPMATMDSPRALHAFNRYELKYLVPAAGVEEIRREVAARMRPDGNGGPGVNGGPGGYGVWSLYYDTTGLRFYWEKIEGLRFRRKLRIRRYGELGPAPDDAQVSVEIKQRVNRVTQKRRVLLPYRLARDLCDGRRRIAHPEADQPFVDEVLELVQRLDLRPTAITGYRREPFVGVDSDLGLRVTFDHRVRGRDRDLDLRAEAENRAIISPHLVVMEVKANERVPYWITDLAARHGLQVRRISKYCQSVEAFGRAPRSVFHVPETDDAAPGSPAVERQPA</sequence>
<evidence type="ECO:0000313" key="4">
    <source>
        <dbReference type="Proteomes" id="UP000314251"/>
    </source>
</evidence>
<dbReference type="GO" id="GO:0006799">
    <property type="term" value="P:polyphosphate biosynthetic process"/>
    <property type="evidence" value="ECO:0007669"/>
    <property type="project" value="UniProtKB-ARBA"/>
</dbReference>
<feature type="region of interest" description="Disordered" evidence="1">
    <location>
        <begin position="1"/>
        <end position="70"/>
    </location>
</feature>
<proteinExistence type="predicted"/>
<dbReference type="AlphaFoldDB" id="A0A5N6AP05"/>
<comment type="caution">
    <text evidence="3">The sequence shown here is derived from an EMBL/GenBank/DDBJ whole genome shotgun (WGS) entry which is preliminary data.</text>
</comment>
<organism evidence="3 4">
    <name type="scientific">Streptomyces mimosae</name>
    <dbReference type="NCBI Taxonomy" id="2586635"/>
    <lineage>
        <taxon>Bacteria</taxon>
        <taxon>Bacillati</taxon>
        <taxon>Actinomycetota</taxon>
        <taxon>Actinomycetes</taxon>
        <taxon>Kitasatosporales</taxon>
        <taxon>Streptomycetaceae</taxon>
        <taxon>Streptomyces</taxon>
    </lineage>
</organism>
<evidence type="ECO:0000313" key="3">
    <source>
        <dbReference type="EMBL" id="KAB8169833.1"/>
    </source>
</evidence>